<accession>A0AAN7GTU1</accession>
<keyword evidence="3" id="KW-1185">Reference proteome</keyword>
<name>A0AAN7GTU1_9MYRT</name>
<feature type="region of interest" description="Disordered" evidence="1">
    <location>
        <begin position="57"/>
        <end position="104"/>
    </location>
</feature>
<evidence type="ECO:0008006" key="4">
    <source>
        <dbReference type="Google" id="ProtNLM"/>
    </source>
</evidence>
<dbReference type="PANTHER" id="PTHR33132">
    <property type="entry name" value="OSJNBB0118P14.9 PROTEIN"/>
    <property type="match status" value="1"/>
</dbReference>
<dbReference type="PANTHER" id="PTHR33132:SF135">
    <property type="entry name" value="OS02G0799700 PROTEIN"/>
    <property type="match status" value="1"/>
</dbReference>
<proteinExistence type="predicted"/>
<reference evidence="2 3" key="1">
    <citation type="journal article" date="2023" name="Hortic Res">
        <title>Pangenome of water caltrop reveals structural variations and asymmetric subgenome divergence after allopolyploidization.</title>
        <authorList>
            <person name="Zhang X."/>
            <person name="Chen Y."/>
            <person name="Wang L."/>
            <person name="Yuan Y."/>
            <person name="Fang M."/>
            <person name="Shi L."/>
            <person name="Lu R."/>
            <person name="Comes H.P."/>
            <person name="Ma Y."/>
            <person name="Chen Y."/>
            <person name="Huang G."/>
            <person name="Zhou Y."/>
            <person name="Zheng Z."/>
            <person name="Qiu Y."/>
        </authorList>
    </citation>
    <scope>NUCLEOTIDE SEQUENCE [LARGE SCALE GENOMIC DNA]</scope>
    <source>
        <tissue evidence="2">Roots</tissue>
    </source>
</reference>
<evidence type="ECO:0000313" key="3">
    <source>
        <dbReference type="Proteomes" id="UP001345219"/>
    </source>
</evidence>
<organism evidence="2 3">
    <name type="scientific">Trapa incisa</name>
    <dbReference type="NCBI Taxonomy" id="236973"/>
    <lineage>
        <taxon>Eukaryota</taxon>
        <taxon>Viridiplantae</taxon>
        <taxon>Streptophyta</taxon>
        <taxon>Embryophyta</taxon>
        <taxon>Tracheophyta</taxon>
        <taxon>Spermatophyta</taxon>
        <taxon>Magnoliopsida</taxon>
        <taxon>eudicotyledons</taxon>
        <taxon>Gunneridae</taxon>
        <taxon>Pentapetalae</taxon>
        <taxon>rosids</taxon>
        <taxon>malvids</taxon>
        <taxon>Myrtales</taxon>
        <taxon>Lythraceae</taxon>
        <taxon>Trapa</taxon>
    </lineage>
</organism>
<gene>
    <name evidence="2" type="ORF">SAY87_000618</name>
</gene>
<sequence>MAFSSMNKSRGYGLSCVHGDSTSLASAAASSFASSTSSFFNGSSNFSARTTSSPHVRLYGHSSHSSPPVRISIDHPSSPGRSISVTNQGGSGGRPLPNKKKACMCSPTTHSGSFRCSLHKNSGGTHRAEGSHSASYNTSRSLTLRRSAMANSLVRICGVEGDLVRRSLSALIRPSSHILRRKEEFRPRPSRLSIMSKADDS</sequence>
<comment type="caution">
    <text evidence="2">The sequence shown here is derived from an EMBL/GenBank/DDBJ whole genome shotgun (WGS) entry which is preliminary data.</text>
</comment>
<protein>
    <recommendedName>
        <fullName evidence="4">Serine-rich protein-like protein</fullName>
    </recommendedName>
</protein>
<dbReference type="AlphaFoldDB" id="A0AAN7GTU1"/>
<dbReference type="Proteomes" id="UP001345219">
    <property type="component" value="Chromosome 1"/>
</dbReference>
<dbReference type="EMBL" id="JAXIOK010000023">
    <property type="protein sequence ID" value="KAK4742617.1"/>
    <property type="molecule type" value="Genomic_DNA"/>
</dbReference>
<feature type="compositionally biased region" description="Polar residues" evidence="1">
    <location>
        <begin position="79"/>
        <end position="88"/>
    </location>
</feature>
<evidence type="ECO:0000256" key="1">
    <source>
        <dbReference type="SAM" id="MobiDB-lite"/>
    </source>
</evidence>
<evidence type="ECO:0000313" key="2">
    <source>
        <dbReference type="EMBL" id="KAK4742617.1"/>
    </source>
</evidence>